<dbReference type="AlphaFoldDB" id="A0A178XKZ1"/>
<proteinExistence type="predicted"/>
<name>A0A178XKZ1_9HYPH</name>
<evidence type="ECO:0000313" key="1">
    <source>
        <dbReference type="EMBL" id="OAP35265.1"/>
    </source>
</evidence>
<dbReference type="Proteomes" id="UP000094025">
    <property type="component" value="Unassembled WGS sequence"/>
</dbReference>
<sequence length="95" mass="11038">MLARTTHRTVHFDQPFWMPDLGEMVPAGDYEVDEDEELIEGISWLAYRRVATFIKLPATAENKYRMRLIAIDPEELERLTAVDRNEAAIFPSLSR</sequence>
<gene>
    <name evidence="1" type="ORF">AU381_26400</name>
</gene>
<protein>
    <submittedName>
        <fullName evidence="1">Uncharacterized protein</fullName>
    </submittedName>
</protein>
<keyword evidence="2" id="KW-1185">Reference proteome</keyword>
<dbReference type="OrthoDB" id="8378722at2"/>
<dbReference type="RefSeq" id="WP_064244499.1">
    <property type="nucleotide sequence ID" value="NZ_LPUX01000067.1"/>
</dbReference>
<evidence type="ECO:0000313" key="2">
    <source>
        <dbReference type="Proteomes" id="UP000094025"/>
    </source>
</evidence>
<reference evidence="1 2" key="1">
    <citation type="journal article" date="2016" name="Int. J. Syst. Evol. Microbiol.">
        <title>Ensifer glycinis sp. nov., an novel rhizobial species associated with Glycine spp.</title>
        <authorList>
            <person name="Yan H."/>
            <person name="Yan J."/>
            <person name="Sui X.H."/>
            <person name="Wang E.T."/>
            <person name="Chen W.X."/>
            <person name="Zhang X.X."/>
            <person name="Chen W.F."/>
        </authorList>
    </citation>
    <scope>NUCLEOTIDE SEQUENCE [LARGE SCALE GENOMIC DNA]</scope>
    <source>
        <strain evidence="1 2">CCBAU 23380</strain>
    </source>
</reference>
<dbReference type="EMBL" id="LPUX01000067">
    <property type="protein sequence ID" value="OAP35265.1"/>
    <property type="molecule type" value="Genomic_DNA"/>
</dbReference>
<comment type="caution">
    <text evidence="1">The sequence shown here is derived from an EMBL/GenBank/DDBJ whole genome shotgun (WGS) entry which is preliminary data.</text>
</comment>
<accession>A0A178XKZ1</accession>
<organism evidence="1 2">
    <name type="scientific">Sinorhizobium glycinis</name>
    <dbReference type="NCBI Taxonomy" id="1472378"/>
    <lineage>
        <taxon>Bacteria</taxon>
        <taxon>Pseudomonadati</taxon>
        <taxon>Pseudomonadota</taxon>
        <taxon>Alphaproteobacteria</taxon>
        <taxon>Hyphomicrobiales</taxon>
        <taxon>Rhizobiaceae</taxon>
        <taxon>Sinorhizobium/Ensifer group</taxon>
        <taxon>Sinorhizobium</taxon>
    </lineage>
</organism>